<dbReference type="PANTHER" id="PTHR10012">
    <property type="entry name" value="SERINE/THREONINE-PROTEIN PHOSPHATASE 2A REGULATORY SUBUNIT B"/>
    <property type="match status" value="1"/>
</dbReference>
<comment type="function">
    <text evidence="7">PPIases accelerate the folding of proteins. It catalyzes the cis-trans isomerization of proline imidic peptide bonds in oligopeptides.</text>
</comment>
<proteinExistence type="inferred from homology"/>
<dbReference type="Pfam" id="PF03095">
    <property type="entry name" value="PTPA"/>
    <property type="match status" value="1"/>
</dbReference>
<gene>
    <name evidence="9" type="ORF">E3P86_03937</name>
</gene>
<keyword evidence="6 7" id="KW-0413">Isomerase</keyword>
<dbReference type="CDD" id="cd04087">
    <property type="entry name" value="PTPA"/>
    <property type="match status" value="1"/>
</dbReference>
<dbReference type="GO" id="GO:0005634">
    <property type="term" value="C:nucleus"/>
    <property type="evidence" value="ECO:0007669"/>
    <property type="project" value="TreeGrafter"/>
</dbReference>
<feature type="compositionally biased region" description="Low complexity" evidence="8">
    <location>
        <begin position="322"/>
        <end position="333"/>
    </location>
</feature>
<organism evidence="9 10">
    <name type="scientific">Wallemia ichthyophaga</name>
    <dbReference type="NCBI Taxonomy" id="245174"/>
    <lineage>
        <taxon>Eukaryota</taxon>
        <taxon>Fungi</taxon>
        <taxon>Dikarya</taxon>
        <taxon>Basidiomycota</taxon>
        <taxon>Wallemiomycotina</taxon>
        <taxon>Wallemiomycetes</taxon>
        <taxon>Wallemiales</taxon>
        <taxon>Wallemiaceae</taxon>
        <taxon>Wallemia</taxon>
    </lineage>
</organism>
<evidence type="ECO:0000256" key="5">
    <source>
        <dbReference type="ARBA" id="ARBA00023110"/>
    </source>
</evidence>
<dbReference type="GO" id="GO:0007052">
    <property type="term" value="P:mitotic spindle organization"/>
    <property type="evidence" value="ECO:0007669"/>
    <property type="project" value="TreeGrafter"/>
</dbReference>
<evidence type="ECO:0000256" key="6">
    <source>
        <dbReference type="ARBA" id="ARBA00023235"/>
    </source>
</evidence>
<accession>A0A4T0IJE8</accession>
<evidence type="ECO:0000256" key="7">
    <source>
        <dbReference type="RuleBase" id="RU361210"/>
    </source>
</evidence>
<evidence type="ECO:0000313" key="9">
    <source>
        <dbReference type="EMBL" id="TIB28062.1"/>
    </source>
</evidence>
<dbReference type="GO" id="GO:0005737">
    <property type="term" value="C:cytoplasm"/>
    <property type="evidence" value="ECO:0007669"/>
    <property type="project" value="UniProtKB-SubCell"/>
</dbReference>
<evidence type="ECO:0000256" key="8">
    <source>
        <dbReference type="SAM" id="MobiDB-lite"/>
    </source>
</evidence>
<evidence type="ECO:0000256" key="1">
    <source>
        <dbReference type="ARBA" id="ARBA00000971"/>
    </source>
</evidence>
<dbReference type="PANTHER" id="PTHR10012:SF0">
    <property type="entry name" value="SERINE_THREONINE-PROTEIN PHOSPHATASE 2A ACTIVATOR"/>
    <property type="match status" value="1"/>
</dbReference>
<feature type="region of interest" description="Disordered" evidence="8">
    <location>
        <begin position="338"/>
        <end position="396"/>
    </location>
</feature>
<name>A0A4T0IJE8_WALIC</name>
<evidence type="ECO:0000256" key="3">
    <source>
        <dbReference type="ARBA" id="ARBA00011019"/>
    </source>
</evidence>
<evidence type="ECO:0000313" key="10">
    <source>
        <dbReference type="Proteomes" id="UP000310689"/>
    </source>
</evidence>
<feature type="compositionally biased region" description="Low complexity" evidence="8">
    <location>
        <begin position="338"/>
        <end position="350"/>
    </location>
</feature>
<dbReference type="AlphaFoldDB" id="A0A4T0IJE8"/>
<comment type="caution">
    <text evidence="9">The sequence shown here is derived from an EMBL/GenBank/DDBJ whole genome shotgun (WGS) entry which is preliminary data.</text>
</comment>
<dbReference type="EC" id="5.2.1.8" evidence="7"/>
<reference evidence="9 10" key="1">
    <citation type="submission" date="2019-03" db="EMBL/GenBank/DDBJ databases">
        <title>Sequencing 23 genomes of Wallemia ichthyophaga.</title>
        <authorList>
            <person name="Gostincar C."/>
        </authorList>
    </citation>
    <scope>NUCLEOTIDE SEQUENCE [LARGE SCALE GENOMIC DNA]</scope>
    <source>
        <strain evidence="9 10">EXF-6200</strain>
    </source>
</reference>
<keyword evidence="4 7" id="KW-0963">Cytoplasm</keyword>
<evidence type="ECO:0000256" key="2">
    <source>
        <dbReference type="ARBA" id="ARBA00004496"/>
    </source>
</evidence>
<dbReference type="InterPro" id="IPR004327">
    <property type="entry name" value="Phstyr_phstse_ac"/>
</dbReference>
<dbReference type="GO" id="GO:0003755">
    <property type="term" value="F:peptidyl-prolyl cis-trans isomerase activity"/>
    <property type="evidence" value="ECO:0007669"/>
    <property type="project" value="UniProtKB-KW"/>
</dbReference>
<dbReference type="Gene3D" id="1.20.120.1150">
    <property type="match status" value="1"/>
</dbReference>
<dbReference type="SUPFAM" id="SSF140984">
    <property type="entry name" value="PTPA-like"/>
    <property type="match status" value="1"/>
</dbReference>
<protein>
    <recommendedName>
        <fullName evidence="7">Serine/threonine-protein phosphatase 2A activator</fullName>
        <ecNumber evidence="7">5.2.1.8</ecNumber>
    </recommendedName>
    <alternativeName>
        <fullName evidence="7">Phosphotyrosyl phosphatase activator</fullName>
    </alternativeName>
</protein>
<dbReference type="InterPro" id="IPR043170">
    <property type="entry name" value="PTPA_C_lid"/>
</dbReference>
<feature type="compositionally biased region" description="Low complexity" evidence="8">
    <location>
        <begin position="377"/>
        <end position="387"/>
    </location>
</feature>
<comment type="subcellular location">
    <subcellularLocation>
        <location evidence="2 7">Cytoplasm</location>
    </subcellularLocation>
</comment>
<keyword evidence="5 7" id="KW-0697">Rotamase</keyword>
<dbReference type="InterPro" id="IPR037218">
    <property type="entry name" value="PTPA_sf"/>
</dbReference>
<dbReference type="GO" id="GO:0000159">
    <property type="term" value="C:protein phosphatase type 2A complex"/>
    <property type="evidence" value="ECO:0007669"/>
    <property type="project" value="TreeGrafter"/>
</dbReference>
<evidence type="ECO:0000256" key="4">
    <source>
        <dbReference type="ARBA" id="ARBA00022490"/>
    </source>
</evidence>
<comment type="similarity">
    <text evidence="3 7">Belongs to the PTPA-type PPIase family.</text>
</comment>
<dbReference type="GO" id="GO:0008160">
    <property type="term" value="F:protein tyrosine phosphatase activator activity"/>
    <property type="evidence" value="ECO:0007669"/>
    <property type="project" value="TreeGrafter"/>
</dbReference>
<dbReference type="Proteomes" id="UP000310689">
    <property type="component" value="Unassembled WGS sequence"/>
</dbReference>
<comment type="catalytic activity">
    <reaction evidence="1 7">
        <text>[protein]-peptidylproline (omega=180) = [protein]-peptidylproline (omega=0)</text>
        <dbReference type="Rhea" id="RHEA:16237"/>
        <dbReference type="Rhea" id="RHEA-COMP:10747"/>
        <dbReference type="Rhea" id="RHEA-COMP:10748"/>
        <dbReference type="ChEBI" id="CHEBI:83833"/>
        <dbReference type="ChEBI" id="CHEBI:83834"/>
        <dbReference type="EC" id="5.2.1.8"/>
    </reaction>
</comment>
<sequence length="396" mass="44353">MQQPPQRRIFTENDLHLWCTSKAYTGLTAFIVELNEAVVDKSMDLDSTGKSELDSESDSPINNLLSLIQTTDSWIDDITPVDSPQRFGNTAFRDWGRRLEENAAQMLTPLLPNNNHTDALNQIMPTLLNAFGSFVRIDYGTGHELSFIVVLYMLRQIGVLNSTHNYELIAKVFVNYWKTVTRLQITYKLEPAGSHGVWGLDDYCFMPYIFGSAQIRSTDTPPSRLFHQTDAFPDIHTNLYARAVSNIHQFKSGPWHEHSPQLYSIAHTVPNWFKVNKGLFKMFDAEVLKKRVVVQHLLFSYLFPFDSDPAAQQIDHGGLPLSSGSGTGTSTGISTARLQHQQNHQTHNPTPRSPHSDTLLPPLLSRSERKKQKDTLASSGSAAASTSPFGVLSKPS</sequence>
<dbReference type="EMBL" id="SPOI01000368">
    <property type="protein sequence ID" value="TIB28062.1"/>
    <property type="molecule type" value="Genomic_DNA"/>
</dbReference>
<feature type="region of interest" description="Disordered" evidence="8">
    <location>
        <begin position="314"/>
        <end position="333"/>
    </location>
</feature>